<reference evidence="5" key="1">
    <citation type="submission" date="2022-06" db="EMBL/GenBank/DDBJ databases">
        <title>Diverse halophilic archaea isolated from saline environments.</title>
        <authorList>
            <person name="Cui H.-L."/>
        </authorList>
    </citation>
    <scope>NUCLEOTIDE SEQUENCE</scope>
    <source>
        <strain evidence="5">WLHS1</strain>
    </source>
</reference>
<keyword evidence="2" id="KW-0813">Transport</keyword>
<name>A0A9E7NAH4_9EURY</name>
<protein>
    <submittedName>
        <fullName evidence="5">ABC transporter substrate-binding protein</fullName>
    </submittedName>
</protein>
<dbReference type="InterPro" id="IPR039424">
    <property type="entry name" value="SBP_5"/>
</dbReference>
<keyword evidence="3" id="KW-0732">Signal</keyword>
<dbReference type="Proteomes" id="UP001056855">
    <property type="component" value="Chromosome"/>
</dbReference>
<proteinExistence type="inferred from homology"/>
<dbReference type="PANTHER" id="PTHR30290">
    <property type="entry name" value="PERIPLASMIC BINDING COMPONENT OF ABC TRANSPORTER"/>
    <property type="match status" value="1"/>
</dbReference>
<accession>A0A9E7NAH4</accession>
<evidence type="ECO:0000256" key="1">
    <source>
        <dbReference type="ARBA" id="ARBA00005695"/>
    </source>
</evidence>
<dbReference type="Gene3D" id="3.90.76.10">
    <property type="entry name" value="Dipeptide-binding Protein, Domain 1"/>
    <property type="match status" value="1"/>
</dbReference>
<evidence type="ECO:0000259" key="4">
    <source>
        <dbReference type="Pfam" id="PF00496"/>
    </source>
</evidence>
<dbReference type="Gene3D" id="3.10.105.10">
    <property type="entry name" value="Dipeptide-binding Protein, Domain 3"/>
    <property type="match status" value="2"/>
</dbReference>
<dbReference type="SUPFAM" id="SSF53850">
    <property type="entry name" value="Periplasmic binding protein-like II"/>
    <property type="match status" value="2"/>
</dbReference>
<feature type="domain" description="Solute-binding protein family 5" evidence="4">
    <location>
        <begin position="268"/>
        <end position="562"/>
    </location>
</feature>
<dbReference type="CDD" id="cd00995">
    <property type="entry name" value="PBP2_NikA_DppA_OppA_like"/>
    <property type="match status" value="1"/>
</dbReference>
<gene>
    <name evidence="5" type="ORF">NGM29_05795</name>
</gene>
<dbReference type="EMBL" id="CP100355">
    <property type="protein sequence ID" value="UTF54779.1"/>
    <property type="molecule type" value="Genomic_DNA"/>
</dbReference>
<comment type="similarity">
    <text evidence="1">Belongs to the bacterial solute-binding protein 5 family.</text>
</comment>
<sequence>MATSRRKLLEQIGGAGASLGVVSLAGCFSGGEDTDLGNREATADLPSEARVEEMTHYTTTEAYWSERFHAVQLVDQRLTEHLGLPVEPKGLELSAWPEYQTEGRFGFWSSNWSSGDGDPDSQLMDTFTTDAGSNYWRYSNEEYDEIAREQRRATDPDERQELVYEAQRILGEERPESQIVYNYRTHAINNERIDEDSVVLNFMGIRNIWNLVSMEPLNDEGRTIVTNNFDPTDSLNPLHQNTVEALRNVWGVELTHDYLYQTDPEMNPQPWAAEGHDWVDETTIDVQLRSDLVAHDGESITAEDVVFTFDLILETEPPIYTNIVNTVVDTVEQRGDYEVRFVLGEPYAPFITSTLGRVPILPKHYWEEIMADTGNEDTPWEISFIDRDLVASGPFIKGRWEQGERLEFDAFEDHPFAAPNIDKRIERNLASRDAEINALESGEYDTFETWFGSPSDLNELAEENEHISMVKHLTDTRMAMWSQCERKPLDDVAVRQAVNTVVMATQQEIISEIFDDIADPAYSPISPSLEFWHNPDTPVFEGGPEAAVELLTDAGYRWDESGHLHLPEGETVN</sequence>
<keyword evidence="6" id="KW-1185">Reference proteome</keyword>
<dbReference type="AlphaFoldDB" id="A0A9E7NAH4"/>
<dbReference type="RefSeq" id="WP_254159485.1">
    <property type="nucleotide sequence ID" value="NZ_CP100355.1"/>
</dbReference>
<evidence type="ECO:0000313" key="5">
    <source>
        <dbReference type="EMBL" id="UTF54779.1"/>
    </source>
</evidence>
<organism evidence="5 6">
    <name type="scientific">Natronosalvus rutilus</name>
    <dbReference type="NCBI Taxonomy" id="2953753"/>
    <lineage>
        <taxon>Archaea</taxon>
        <taxon>Methanobacteriati</taxon>
        <taxon>Methanobacteriota</taxon>
        <taxon>Stenosarchaea group</taxon>
        <taxon>Halobacteria</taxon>
        <taxon>Halobacteriales</taxon>
        <taxon>Natrialbaceae</taxon>
        <taxon>Natronosalvus</taxon>
    </lineage>
</organism>
<dbReference type="Gene3D" id="3.40.190.10">
    <property type="entry name" value="Periplasmic binding protein-like II"/>
    <property type="match status" value="1"/>
</dbReference>
<dbReference type="KEGG" id="sawl:NGM29_05795"/>
<dbReference type="Pfam" id="PF00496">
    <property type="entry name" value="SBP_bac_5"/>
    <property type="match status" value="1"/>
</dbReference>
<dbReference type="PROSITE" id="PS51257">
    <property type="entry name" value="PROKAR_LIPOPROTEIN"/>
    <property type="match status" value="1"/>
</dbReference>
<dbReference type="GO" id="GO:1904680">
    <property type="term" value="F:peptide transmembrane transporter activity"/>
    <property type="evidence" value="ECO:0007669"/>
    <property type="project" value="TreeGrafter"/>
</dbReference>
<dbReference type="GeneID" id="73289539"/>
<evidence type="ECO:0000313" key="6">
    <source>
        <dbReference type="Proteomes" id="UP001056855"/>
    </source>
</evidence>
<dbReference type="InterPro" id="IPR000914">
    <property type="entry name" value="SBP_5_dom"/>
</dbReference>
<evidence type="ECO:0000256" key="2">
    <source>
        <dbReference type="ARBA" id="ARBA00022448"/>
    </source>
</evidence>
<evidence type="ECO:0000256" key="3">
    <source>
        <dbReference type="ARBA" id="ARBA00022729"/>
    </source>
</evidence>
<dbReference type="GO" id="GO:0015833">
    <property type="term" value="P:peptide transport"/>
    <property type="evidence" value="ECO:0007669"/>
    <property type="project" value="TreeGrafter"/>
</dbReference>
<dbReference type="PANTHER" id="PTHR30290:SF9">
    <property type="entry name" value="OLIGOPEPTIDE-BINDING PROTEIN APPA"/>
    <property type="match status" value="1"/>
</dbReference>